<comment type="caution">
    <text evidence="1">The sequence shown here is derived from an EMBL/GenBank/DDBJ whole genome shotgun (WGS) entry which is preliminary data.</text>
</comment>
<evidence type="ECO:0000313" key="2">
    <source>
        <dbReference type="Proteomes" id="UP000005709"/>
    </source>
</evidence>
<evidence type="ECO:0000313" key="1">
    <source>
        <dbReference type="EMBL" id="EEV16482.1"/>
    </source>
</evidence>
<organism evidence="1 2">
    <name type="scientific">Campylobacter gracilis RM3268</name>
    <dbReference type="NCBI Taxonomy" id="553220"/>
    <lineage>
        <taxon>Bacteria</taxon>
        <taxon>Pseudomonadati</taxon>
        <taxon>Campylobacterota</taxon>
        <taxon>Epsilonproteobacteria</taxon>
        <taxon>Campylobacterales</taxon>
        <taxon>Campylobacteraceae</taxon>
        <taxon>Campylobacter</taxon>
    </lineage>
</organism>
<sequence>MREILKNFAQNLLTLNLKFCNFSIKIFNFKRLKIVFFYRKR</sequence>
<proteinExistence type="predicted"/>
<reference evidence="1 2" key="1">
    <citation type="submission" date="2009-07" db="EMBL/GenBank/DDBJ databases">
        <authorList>
            <person name="Madupu R."/>
            <person name="Sebastian Y."/>
            <person name="Durkin A.S."/>
            <person name="Torralba M."/>
            <person name="Methe B."/>
            <person name="Sutton G.G."/>
            <person name="Strausberg R.L."/>
            <person name="Nelson K.E."/>
        </authorList>
    </citation>
    <scope>NUCLEOTIDE SEQUENCE [LARGE SCALE GENOMIC DNA]</scope>
    <source>
        <strain evidence="1 2">RM3268</strain>
    </source>
</reference>
<dbReference type="EMBL" id="ACYG01000031">
    <property type="protein sequence ID" value="EEV16482.1"/>
    <property type="molecule type" value="Genomic_DNA"/>
</dbReference>
<gene>
    <name evidence="1" type="ORF">CAMGR0001_2858</name>
</gene>
<name>C8PL67_9BACT</name>
<dbReference type="Proteomes" id="UP000005709">
    <property type="component" value="Unassembled WGS sequence"/>
</dbReference>
<dbReference type="AlphaFoldDB" id="C8PL67"/>
<protein>
    <submittedName>
        <fullName evidence="1">Uncharacterized protein</fullName>
    </submittedName>
</protein>
<accession>C8PL67</accession>
<keyword evidence="2" id="KW-1185">Reference proteome</keyword>